<protein>
    <submittedName>
        <fullName evidence="1">Uncharacterized protein</fullName>
    </submittedName>
</protein>
<name>A0A7S6NYL3_9PHYC</name>
<sequence>MRIVVPSNPRVVVVTCKKNKGTTRKVPKYTTYKEINKIKKFENKSSTNPIKQFLTGIFGEEIDYDKFKKESKYAIRLDEDDLHKTKKW</sequence>
<organism evidence="1">
    <name type="scientific">Bathycoccus sp. RCC716 virus 2</name>
    <dbReference type="NCBI Taxonomy" id="2530039"/>
    <lineage>
        <taxon>Viruses</taxon>
        <taxon>Varidnaviria</taxon>
        <taxon>Bamfordvirae</taxon>
        <taxon>Nucleocytoviricota</taxon>
        <taxon>Megaviricetes</taxon>
        <taxon>Algavirales</taxon>
        <taxon>Phycodnaviridae</taxon>
        <taxon>Prasinovirus</taxon>
    </lineage>
</organism>
<dbReference type="EMBL" id="MK522038">
    <property type="protein sequence ID" value="QOR60546.1"/>
    <property type="molecule type" value="Genomic_DNA"/>
</dbReference>
<evidence type="ECO:0000313" key="1">
    <source>
        <dbReference type="EMBL" id="QOR60546.1"/>
    </source>
</evidence>
<reference evidence="1" key="1">
    <citation type="submission" date="2019-02" db="EMBL/GenBank/DDBJ databases">
        <authorList>
            <person name="Bachy C."/>
            <person name="Yung C.-M."/>
            <person name="Roux S."/>
            <person name="Sullivan M.B."/>
            <person name="Worden A.Z."/>
        </authorList>
    </citation>
    <scope>NUCLEOTIDE SEQUENCE</scope>
    <source>
        <strain evidence="1">BII-V2</strain>
    </source>
</reference>
<accession>A0A7S6NYL3</accession>
<proteinExistence type="predicted"/>